<comment type="caution">
    <text evidence="5">The sequence shown here is derived from an EMBL/GenBank/DDBJ whole genome shotgun (WGS) entry which is preliminary data.</text>
</comment>
<proteinExistence type="inferred from homology"/>
<keyword evidence="6" id="KW-1185">Reference proteome</keyword>
<dbReference type="Pfam" id="PF14602">
    <property type="entry name" value="Hexapep_2"/>
    <property type="match status" value="1"/>
</dbReference>
<dbReference type="PANTHER" id="PTHR43300">
    <property type="entry name" value="ACETYLTRANSFERASE"/>
    <property type="match status" value="1"/>
</dbReference>
<dbReference type="AlphaFoldDB" id="M7XC31"/>
<dbReference type="PROSITE" id="PS00101">
    <property type="entry name" value="HEXAPEP_TRANSFERASES"/>
    <property type="match status" value="1"/>
</dbReference>
<evidence type="ECO:0000256" key="1">
    <source>
        <dbReference type="ARBA" id="ARBA00007274"/>
    </source>
</evidence>
<dbReference type="InterPro" id="IPR050179">
    <property type="entry name" value="Trans_hexapeptide_repeat"/>
</dbReference>
<protein>
    <submittedName>
        <fullName evidence="5">Acetyltransferase</fullName>
    </submittedName>
</protein>
<organism evidence="5 6">
    <name type="scientific">Mariniradius saccharolyticus AK6</name>
    <dbReference type="NCBI Taxonomy" id="1239962"/>
    <lineage>
        <taxon>Bacteria</taxon>
        <taxon>Pseudomonadati</taxon>
        <taxon>Bacteroidota</taxon>
        <taxon>Cytophagia</taxon>
        <taxon>Cytophagales</taxon>
        <taxon>Cyclobacteriaceae</taxon>
        <taxon>Mariniradius</taxon>
    </lineage>
</organism>
<keyword evidence="4" id="KW-0012">Acyltransferase</keyword>
<keyword evidence="2" id="KW-0808">Transferase</keyword>
<dbReference type="EMBL" id="AMZY02000013">
    <property type="protein sequence ID" value="EMS32414.1"/>
    <property type="molecule type" value="Genomic_DNA"/>
</dbReference>
<reference evidence="5" key="1">
    <citation type="submission" date="2013-01" db="EMBL/GenBank/DDBJ databases">
        <title>Genome assembly of Mariniradius saccharolyticus AK6.</title>
        <authorList>
            <person name="Vaidya B."/>
            <person name="Khatri I."/>
            <person name="Tanuku N.R.S."/>
            <person name="Subramanian S."/>
            <person name="Pinnaka A."/>
        </authorList>
    </citation>
    <scope>NUCLEOTIDE SEQUENCE [LARGE SCALE GENOMIC DNA]</scope>
    <source>
        <strain evidence="5">AK6</strain>
    </source>
</reference>
<comment type="similarity">
    <text evidence="1">Belongs to the transferase hexapeptide repeat family.</text>
</comment>
<dbReference type="eggNOG" id="COG0110">
    <property type="taxonomic scope" value="Bacteria"/>
</dbReference>
<gene>
    <name evidence="5" type="ORF">C943_01141</name>
</gene>
<accession>M7XC31</accession>
<dbReference type="STRING" id="1239962.C943_01141"/>
<dbReference type="GO" id="GO:0016746">
    <property type="term" value="F:acyltransferase activity"/>
    <property type="evidence" value="ECO:0007669"/>
    <property type="project" value="UniProtKB-KW"/>
</dbReference>
<dbReference type="InParanoid" id="M7XC31"/>
<keyword evidence="3" id="KW-0677">Repeat</keyword>
<dbReference type="InterPro" id="IPR018357">
    <property type="entry name" value="Hexapep_transf_CS"/>
</dbReference>
<evidence type="ECO:0000313" key="5">
    <source>
        <dbReference type="EMBL" id="EMS32414.1"/>
    </source>
</evidence>
<name>M7XC31_9BACT</name>
<dbReference type="PANTHER" id="PTHR43300:SF11">
    <property type="entry name" value="ACETYLTRANSFERASE RV3034C-RELATED"/>
    <property type="match status" value="1"/>
</dbReference>
<evidence type="ECO:0000256" key="3">
    <source>
        <dbReference type="ARBA" id="ARBA00022737"/>
    </source>
</evidence>
<evidence type="ECO:0000256" key="2">
    <source>
        <dbReference type="ARBA" id="ARBA00022679"/>
    </source>
</evidence>
<dbReference type="Gene3D" id="2.160.10.10">
    <property type="entry name" value="Hexapeptide repeat proteins"/>
    <property type="match status" value="1"/>
</dbReference>
<dbReference type="SUPFAM" id="SSF51161">
    <property type="entry name" value="Trimeric LpxA-like enzymes"/>
    <property type="match status" value="1"/>
</dbReference>
<evidence type="ECO:0000256" key="4">
    <source>
        <dbReference type="ARBA" id="ARBA00023315"/>
    </source>
</evidence>
<dbReference type="Proteomes" id="UP000010953">
    <property type="component" value="Unassembled WGS sequence"/>
</dbReference>
<dbReference type="InterPro" id="IPR001451">
    <property type="entry name" value="Hexapep"/>
</dbReference>
<sequence>MVIGGGSHPIDWVGTSPVFYEGRDSVKAKFSTFSRVAPKKTTVGHDVWIGQNALIKQGVSIGTGAVIGMGSVVTKDVPPYAIFAGNPAKLVRFRFDEIIIERLLSSKWWELDEDTLTRAAVHIKDPLAFLKFLE</sequence>
<evidence type="ECO:0000313" key="6">
    <source>
        <dbReference type="Proteomes" id="UP000010953"/>
    </source>
</evidence>
<dbReference type="CDD" id="cd03349">
    <property type="entry name" value="LbH_XAT"/>
    <property type="match status" value="1"/>
</dbReference>
<dbReference type="InterPro" id="IPR011004">
    <property type="entry name" value="Trimer_LpxA-like_sf"/>
</dbReference>